<gene>
    <name evidence="4" type="ORF">DDE83_005141</name>
</gene>
<dbReference type="GO" id="GO:0016747">
    <property type="term" value="F:acyltransferase activity, transferring groups other than amino-acyl groups"/>
    <property type="evidence" value="ECO:0007669"/>
    <property type="project" value="InterPro"/>
</dbReference>
<protein>
    <submittedName>
        <fullName evidence="4">CoA-transferase family iii</fullName>
    </submittedName>
</protein>
<feature type="region of interest" description="Disordered" evidence="2">
    <location>
        <begin position="677"/>
        <end position="701"/>
    </location>
</feature>
<dbReference type="InterPro" id="IPR016181">
    <property type="entry name" value="Acyl_CoA_acyltransferase"/>
</dbReference>
<comment type="caution">
    <text evidence="4">The sequence shown here is derived from an EMBL/GenBank/DDBJ whole genome shotgun (WGS) entry which is preliminary data.</text>
</comment>
<evidence type="ECO:0000313" key="5">
    <source>
        <dbReference type="Proteomes" id="UP000249619"/>
    </source>
</evidence>
<evidence type="ECO:0000259" key="3">
    <source>
        <dbReference type="Pfam" id="PF13302"/>
    </source>
</evidence>
<feature type="domain" description="N-acetyltransferase" evidence="3">
    <location>
        <begin position="619"/>
        <end position="816"/>
    </location>
</feature>
<organism evidence="4 5">
    <name type="scientific">Stemphylium lycopersici</name>
    <name type="common">Tomato gray leaf spot disease fungus</name>
    <name type="synonym">Thyrospora lycopersici</name>
    <dbReference type="NCBI Taxonomy" id="183478"/>
    <lineage>
        <taxon>Eukaryota</taxon>
        <taxon>Fungi</taxon>
        <taxon>Dikarya</taxon>
        <taxon>Ascomycota</taxon>
        <taxon>Pezizomycotina</taxon>
        <taxon>Dothideomycetes</taxon>
        <taxon>Pleosporomycetidae</taxon>
        <taxon>Pleosporales</taxon>
        <taxon>Pleosporineae</taxon>
        <taxon>Pleosporaceae</taxon>
        <taxon>Stemphylium</taxon>
    </lineage>
</organism>
<accession>A0A364N2U5</accession>
<dbReference type="AlphaFoldDB" id="A0A364N2U5"/>
<evidence type="ECO:0000313" key="4">
    <source>
        <dbReference type="EMBL" id="RAR10276.1"/>
    </source>
</evidence>
<dbReference type="STRING" id="183478.A0A364N2U5"/>
<dbReference type="SUPFAM" id="SSF89796">
    <property type="entry name" value="CoA-transferase family III (CaiB/BaiF)"/>
    <property type="match status" value="2"/>
</dbReference>
<comment type="similarity">
    <text evidence="1">Belongs to the CoA-transferase III family.</text>
</comment>
<dbReference type="InterPro" id="IPR052985">
    <property type="entry name" value="CoA-trans_III_biosynth/detox"/>
</dbReference>
<dbReference type="InterPro" id="IPR003673">
    <property type="entry name" value="CoA-Trfase_fam_III"/>
</dbReference>
<dbReference type="Pfam" id="PF13302">
    <property type="entry name" value="Acetyltransf_3"/>
    <property type="match status" value="1"/>
</dbReference>
<dbReference type="SUPFAM" id="SSF55729">
    <property type="entry name" value="Acyl-CoA N-acyltransferases (Nat)"/>
    <property type="match status" value="1"/>
</dbReference>
<keyword evidence="4" id="KW-0808">Transferase</keyword>
<dbReference type="EMBL" id="QGDH01000067">
    <property type="protein sequence ID" value="RAR10276.1"/>
    <property type="molecule type" value="Genomic_DNA"/>
</dbReference>
<feature type="region of interest" description="Disordered" evidence="2">
    <location>
        <begin position="717"/>
        <end position="742"/>
    </location>
</feature>
<dbReference type="PANTHER" id="PTHR48229:SF2">
    <property type="entry name" value="CAIB_BAIF FAMILY PROTEIN"/>
    <property type="match status" value="1"/>
</dbReference>
<proteinExistence type="inferred from homology"/>
<keyword evidence="5" id="KW-1185">Reference proteome</keyword>
<sequence length="844" mass="94598">MAKNGINGYANGVANGTSNSYSIPHEARSVLDHGILNNSLITSTLPQEIEECAKTIRFKGSDKPSIPINWRFAESISALKGLEAAMINVLLKRKYGLEPQEAIIDTDHAQLFFMSILLNTIDPEGENIDFISKPLAKGTSAYENYFKNCDRHDMSSSMYRTSATNIYQCKDGRYFHLHGSMNPDPTQNSVGLPHEMDESSLKEPWTPYVEKVAQIDSKEMQRLASDEYKQAGTICWTTEEFKKSEHGKANAHVGLYEVHEIKNEKQPACWWPDSPKTSAKRPLAGLKVVDLTRVIAAPALTRGLAELGASVMRITAEHITDMSTLHIDLNWGKWNAHLDFRKEEGREKLRALVRDADVVVQGYRPGVLDKYGFSAEGLLELTKDRERGLIVVRENCYGWHGPWAYRSGWQQISDACCGVSMEFGRAMGIDEPVTPVFPNSDFCTGTSGVVGVLNALLRRGAEGGSYQVDVALNYYSQWLVNSVGTYPKDVWEDVWTRNGRQVFRHCHNMQYTLPCYMKMLTTNAGPVLFNPEFFEMRYAGAISKDVKGVKPIIQYPQGNVKLGYNVAIHTFLHLCYTKLVSKPETTHAIFLIPPLAAMPTLPPKFHTPRLTLLRLTNTTPNHPHVQHFHANWSDASATAWSLHGATTSLEESREWMIEQLSRFDNIFYAVFERKNGGEKAEKEGEEKQEEEEEWEGGKGEEVEDLGELVGSVSLRLQHVGPSLPPPPLIPTPRHDGKPSASTSIPVSANLNLRALGYAFFDSARGRGYATEANRGLLEAYRSSIPAEQKAVTRFYVEAEVDQDNPGSVRVLQKLGFGQVGWKDEERVWLNGGWRTGHWVYGRDV</sequence>
<dbReference type="Pfam" id="PF02515">
    <property type="entry name" value="CoA_transf_3"/>
    <property type="match status" value="1"/>
</dbReference>
<dbReference type="Gene3D" id="3.40.50.10540">
    <property type="entry name" value="Crotonobetainyl-coa:carnitine coa-transferase, domain 1"/>
    <property type="match status" value="1"/>
</dbReference>
<name>A0A364N2U5_STELY</name>
<dbReference type="PANTHER" id="PTHR48229">
    <property type="entry name" value="CAIB/BAIF FAMILY ENZYME (AFU_ORTHOLOGUE AFUA_1G05360)-RELATED"/>
    <property type="match status" value="1"/>
</dbReference>
<evidence type="ECO:0000256" key="2">
    <source>
        <dbReference type="SAM" id="MobiDB-lite"/>
    </source>
</evidence>
<reference evidence="5" key="1">
    <citation type="submission" date="2018-05" db="EMBL/GenBank/DDBJ databases">
        <title>Draft genome sequence of Stemphylium lycopersici strain CIDEFI 213.</title>
        <authorList>
            <person name="Medina R."/>
            <person name="Franco M.E.E."/>
            <person name="Lucentini C.G."/>
            <person name="Saparrat M.C.N."/>
            <person name="Balatti P.A."/>
        </authorList>
    </citation>
    <scope>NUCLEOTIDE SEQUENCE [LARGE SCALE GENOMIC DNA]</scope>
    <source>
        <strain evidence="5">CIDEFI 213</strain>
    </source>
</reference>
<dbReference type="InterPro" id="IPR023606">
    <property type="entry name" value="CoA-Trfase_III_dom_1_sf"/>
</dbReference>
<dbReference type="InterPro" id="IPR000182">
    <property type="entry name" value="GNAT_dom"/>
</dbReference>
<evidence type="ECO:0000256" key="1">
    <source>
        <dbReference type="ARBA" id="ARBA00008383"/>
    </source>
</evidence>
<dbReference type="Proteomes" id="UP000249619">
    <property type="component" value="Unassembled WGS sequence"/>
</dbReference>
<dbReference type="Gene3D" id="3.40.630.30">
    <property type="match status" value="1"/>
</dbReference>